<proteinExistence type="predicted"/>
<organism evidence="4">
    <name type="scientific">Tanacetum cinerariifolium</name>
    <name type="common">Dalmatian daisy</name>
    <name type="synonym">Chrysanthemum cinerariifolium</name>
    <dbReference type="NCBI Taxonomy" id="118510"/>
    <lineage>
        <taxon>Eukaryota</taxon>
        <taxon>Viridiplantae</taxon>
        <taxon>Streptophyta</taxon>
        <taxon>Embryophyta</taxon>
        <taxon>Tracheophyta</taxon>
        <taxon>Spermatophyta</taxon>
        <taxon>Magnoliopsida</taxon>
        <taxon>eudicotyledons</taxon>
        <taxon>Gunneridae</taxon>
        <taxon>Pentapetalae</taxon>
        <taxon>asterids</taxon>
        <taxon>campanulids</taxon>
        <taxon>Asterales</taxon>
        <taxon>Asteraceae</taxon>
        <taxon>Asteroideae</taxon>
        <taxon>Anthemideae</taxon>
        <taxon>Anthemidinae</taxon>
        <taxon>Tanacetum</taxon>
    </lineage>
</organism>
<protein>
    <recommendedName>
        <fullName evidence="3">CCHC-type domain-containing protein</fullName>
    </recommendedName>
</protein>
<dbReference type="GO" id="GO:0003676">
    <property type="term" value="F:nucleic acid binding"/>
    <property type="evidence" value="ECO:0007669"/>
    <property type="project" value="InterPro"/>
</dbReference>
<dbReference type="InterPro" id="IPR036875">
    <property type="entry name" value="Znf_CCHC_sf"/>
</dbReference>
<name>A0A699J4K2_TANCI</name>
<dbReference type="Pfam" id="PF00098">
    <property type="entry name" value="zf-CCHC"/>
    <property type="match status" value="1"/>
</dbReference>
<dbReference type="GO" id="GO:0008270">
    <property type="term" value="F:zinc ion binding"/>
    <property type="evidence" value="ECO:0007669"/>
    <property type="project" value="UniProtKB-KW"/>
</dbReference>
<dbReference type="EMBL" id="BKCJ010371170">
    <property type="protein sequence ID" value="GFA11502.1"/>
    <property type="molecule type" value="Genomic_DNA"/>
</dbReference>
<dbReference type="PROSITE" id="PS50158">
    <property type="entry name" value="ZF_CCHC"/>
    <property type="match status" value="1"/>
</dbReference>
<sequence>SLIHAQPFSWQAINKRGIDFCLRNGNTIISKKRFYKRSGRDRSARKPLDKTKETCFACGKLGHFQKDCPSHKTSTPSYLFSNNSLNKSKPYTPSFNQISFQNPGYHQKDYKGKDKGLKAEMVVLTKRIDDMAKGKSEMGKKDNEKSEKEDEPSVGKVDARSGQWVDITMKKVHRPLFMTDGDERKHVLDYTYVDLHYVEDQRKNLINKFNLHKQEISSHNPGWKGRRKKKISSKEVVFTKADESTFVLAPEITSDSESDCDCHKPLPPLPKLMGAAPSSTSERVISLFDLTLNMADLTLDTPVPKKTRPSVKVLPAYVIKKKTEKSLADSNSCSNKKADSTTGKLLLTFMKEVKGLKRQIEIPTGTPSSSS</sequence>
<dbReference type="SUPFAM" id="SSF57756">
    <property type="entry name" value="Retrovirus zinc finger-like domains"/>
    <property type="match status" value="1"/>
</dbReference>
<feature type="domain" description="CCHC-type" evidence="3">
    <location>
        <begin position="55"/>
        <end position="70"/>
    </location>
</feature>
<dbReference type="InterPro" id="IPR001878">
    <property type="entry name" value="Znf_CCHC"/>
</dbReference>
<evidence type="ECO:0000256" key="1">
    <source>
        <dbReference type="PROSITE-ProRule" id="PRU00047"/>
    </source>
</evidence>
<evidence type="ECO:0000259" key="3">
    <source>
        <dbReference type="PROSITE" id="PS50158"/>
    </source>
</evidence>
<gene>
    <name evidence="4" type="ORF">Tci_583474</name>
</gene>
<dbReference type="Gene3D" id="4.10.60.10">
    <property type="entry name" value="Zinc finger, CCHC-type"/>
    <property type="match status" value="1"/>
</dbReference>
<dbReference type="SMART" id="SM00343">
    <property type="entry name" value="ZnF_C2HC"/>
    <property type="match status" value="1"/>
</dbReference>
<feature type="region of interest" description="Disordered" evidence="2">
    <location>
        <begin position="133"/>
        <end position="157"/>
    </location>
</feature>
<feature type="non-terminal residue" evidence="4">
    <location>
        <position position="1"/>
    </location>
</feature>
<evidence type="ECO:0000256" key="2">
    <source>
        <dbReference type="SAM" id="MobiDB-lite"/>
    </source>
</evidence>
<comment type="caution">
    <text evidence="4">The sequence shown here is derived from an EMBL/GenBank/DDBJ whole genome shotgun (WGS) entry which is preliminary data.</text>
</comment>
<accession>A0A699J4K2</accession>
<reference evidence="4" key="1">
    <citation type="journal article" date="2019" name="Sci. Rep.">
        <title>Draft genome of Tanacetum cinerariifolium, the natural source of mosquito coil.</title>
        <authorList>
            <person name="Yamashiro T."/>
            <person name="Shiraishi A."/>
            <person name="Satake H."/>
            <person name="Nakayama K."/>
        </authorList>
    </citation>
    <scope>NUCLEOTIDE SEQUENCE</scope>
</reference>
<evidence type="ECO:0000313" key="4">
    <source>
        <dbReference type="EMBL" id="GFA11502.1"/>
    </source>
</evidence>
<keyword evidence="1" id="KW-0863">Zinc-finger</keyword>
<keyword evidence="1" id="KW-0862">Zinc</keyword>
<dbReference type="AlphaFoldDB" id="A0A699J4K2"/>
<keyword evidence="1" id="KW-0479">Metal-binding</keyword>